<dbReference type="GO" id="GO:0006826">
    <property type="term" value="P:iron ion transport"/>
    <property type="evidence" value="ECO:0007669"/>
    <property type="project" value="UniProtKB-KW"/>
</dbReference>
<evidence type="ECO:0000256" key="13">
    <source>
        <dbReference type="SAM" id="SignalP"/>
    </source>
</evidence>
<evidence type="ECO:0000256" key="9">
    <source>
        <dbReference type="ARBA" id="ARBA00023136"/>
    </source>
</evidence>
<evidence type="ECO:0000259" key="14">
    <source>
        <dbReference type="SMART" id="SM00965"/>
    </source>
</evidence>
<feature type="compositionally biased region" description="Pro residues" evidence="12">
    <location>
        <begin position="110"/>
        <end position="126"/>
    </location>
</feature>
<dbReference type="Pfam" id="PF00593">
    <property type="entry name" value="TonB_dep_Rec_b-barrel"/>
    <property type="match status" value="1"/>
</dbReference>
<evidence type="ECO:0000256" key="6">
    <source>
        <dbReference type="ARBA" id="ARBA00023004"/>
    </source>
</evidence>
<dbReference type="Proteomes" id="UP000279959">
    <property type="component" value="Chromosome"/>
</dbReference>
<evidence type="ECO:0000313" key="15">
    <source>
        <dbReference type="EMBL" id="BBD97953.1"/>
    </source>
</evidence>
<dbReference type="InterPro" id="IPR012910">
    <property type="entry name" value="Plug_dom"/>
</dbReference>
<evidence type="ECO:0000256" key="11">
    <source>
        <dbReference type="RuleBase" id="RU003357"/>
    </source>
</evidence>
<keyword evidence="13" id="KW-0732">Signal</keyword>
<dbReference type="SMART" id="SM00965">
    <property type="entry name" value="STN"/>
    <property type="match status" value="1"/>
</dbReference>
<dbReference type="AlphaFoldDB" id="A0A494VZW2"/>
<keyword evidence="5" id="KW-0812">Transmembrane</keyword>
<dbReference type="GO" id="GO:0009279">
    <property type="term" value="C:cell outer membrane"/>
    <property type="evidence" value="ECO:0007669"/>
    <property type="project" value="UniProtKB-SubCell"/>
</dbReference>
<keyword evidence="15" id="KW-0675">Receptor</keyword>
<proteinExistence type="inferred from homology"/>
<dbReference type="InterPro" id="IPR000531">
    <property type="entry name" value="Beta-barrel_TonB"/>
</dbReference>
<feature type="signal peptide" evidence="13">
    <location>
        <begin position="1"/>
        <end position="27"/>
    </location>
</feature>
<keyword evidence="6" id="KW-0408">Iron</keyword>
<feature type="domain" description="Secretin/TonB short N-terminal" evidence="14">
    <location>
        <begin position="53"/>
        <end position="104"/>
    </location>
</feature>
<keyword evidence="3" id="KW-1134">Transmembrane beta strand</keyword>
<sequence length="821" mass="86868">MGRRADRLSVTAPLLAAALAVASPASGAERQSITLPPGRLGEAAIALGRQTGANIGLSDQSLASIPTPAVSGRLSVEAALRALTKGSGATIQRAGKDGWRIVRARRRPAASPPPAQAAAAPPPDLPPAEIVVTASKRDIPLPRYAGMVEALDSSLFSTAESAAGTATLLSRVASLSSTHAGAGRNKLFIRAIADSGVAGPTQATTGQYLGDMRLNYAAPDPDLKLYDVSRVEVLEGPQGTLYGAGSLGGIIRIMPAAPNLGRFGGQVSAGGSITHHGDPGGDLSAVLNMPIVPEKLALRVVGYGVQDGGYIDDVLRGKKDVNRVRTYGGRAALRFAPDADWTVDLNAVYQHIDGDDAQYASKSVGRLERASSVAQPYASDYILGNVRIERDWDGLRFVSSTGYVRHDLDESYDATQQGGSPALFRQDNRVTIFSTENRLIRDLDNGLGWILGASYLESRSTLSRTLTDYGPPPAERPAPMEQFAIIPGVPIYGRGLPATATGVRNRIREATLFGEASFEPVRGLIATVGGRLTNSNLSGRAISPVSLLSTVDIARAEAQADRTETTLLPSASLLTDAIPGVTLYARYQQGFRPGGLAVDDQRVRRYRNDRVSTIEAGVRKGVPGRDIFAASANIAYTDWRDIQADVTDRIGLPATANIGDGRIYTVEGRVAVRPVPEVTLDASVIYNDSRLTRPNEFVRALSYAGGSLSLPNVAGLGGRLAADYRAPLGQMGQFSLSASARYVGKSRLGVGPILGREQGDYVDTSLSAGLVRGPIRYSLSVTNLLDSDGNRFSLGTPFDLRTDYVTPLRPRTLRAGVDFAF</sequence>
<dbReference type="Pfam" id="PF07715">
    <property type="entry name" value="Plug"/>
    <property type="match status" value="1"/>
</dbReference>
<evidence type="ECO:0000256" key="12">
    <source>
        <dbReference type="SAM" id="MobiDB-lite"/>
    </source>
</evidence>
<accession>A0A494VZW2</accession>
<keyword evidence="4" id="KW-0410">Iron transport</keyword>
<reference evidence="15 16" key="1">
    <citation type="submission" date="2018-05" db="EMBL/GenBank/DDBJ databases">
        <title>Complete Genome Sequence of the Nonylphenol-Degrading Bacterium Sphingobium amiense DSM 16289T.</title>
        <authorList>
            <person name="Ootsuka M."/>
            <person name="Nishizawa T."/>
            <person name="Ohta H."/>
        </authorList>
    </citation>
    <scope>NUCLEOTIDE SEQUENCE [LARGE SCALE GENOMIC DNA]</scope>
    <source>
        <strain evidence="15 16">DSM 16289</strain>
    </source>
</reference>
<evidence type="ECO:0000256" key="5">
    <source>
        <dbReference type="ARBA" id="ARBA00022692"/>
    </source>
</evidence>
<dbReference type="PANTHER" id="PTHR32552:SF81">
    <property type="entry name" value="TONB-DEPENDENT OUTER MEMBRANE RECEPTOR"/>
    <property type="match status" value="1"/>
</dbReference>
<evidence type="ECO:0000256" key="7">
    <source>
        <dbReference type="ARBA" id="ARBA00023065"/>
    </source>
</evidence>
<keyword evidence="16" id="KW-1185">Reference proteome</keyword>
<keyword evidence="8 11" id="KW-0798">TonB box</keyword>
<comment type="similarity">
    <text evidence="11">Belongs to the TonB-dependent receptor family.</text>
</comment>
<keyword evidence="9 11" id="KW-0472">Membrane</keyword>
<keyword evidence="2" id="KW-0813">Transport</keyword>
<dbReference type="PANTHER" id="PTHR32552">
    <property type="entry name" value="FERRICHROME IRON RECEPTOR-RELATED"/>
    <property type="match status" value="1"/>
</dbReference>
<dbReference type="InterPro" id="IPR039426">
    <property type="entry name" value="TonB-dep_rcpt-like"/>
</dbReference>
<protein>
    <submittedName>
        <fullName evidence="15">TonB-dependent receptor</fullName>
    </submittedName>
</protein>
<feature type="chain" id="PRO_5019745634" evidence="13">
    <location>
        <begin position="28"/>
        <end position="821"/>
    </location>
</feature>
<comment type="subcellular location">
    <subcellularLocation>
        <location evidence="1">Cell outer membrane</location>
        <topology evidence="1">Multi-pass membrane protein</topology>
    </subcellularLocation>
</comment>
<dbReference type="InterPro" id="IPR036942">
    <property type="entry name" value="Beta-barrel_TonB_sf"/>
</dbReference>
<organism evidence="15 16">
    <name type="scientific">Sphingobium amiense</name>
    <dbReference type="NCBI Taxonomy" id="135719"/>
    <lineage>
        <taxon>Bacteria</taxon>
        <taxon>Pseudomonadati</taxon>
        <taxon>Pseudomonadota</taxon>
        <taxon>Alphaproteobacteria</taxon>
        <taxon>Sphingomonadales</taxon>
        <taxon>Sphingomonadaceae</taxon>
        <taxon>Sphingobium</taxon>
    </lineage>
</organism>
<evidence type="ECO:0000313" key="16">
    <source>
        <dbReference type="Proteomes" id="UP000279959"/>
    </source>
</evidence>
<dbReference type="InterPro" id="IPR011662">
    <property type="entry name" value="Secretin/TonB_short_N"/>
</dbReference>
<keyword evidence="7" id="KW-0406">Ion transport</keyword>
<evidence type="ECO:0000256" key="4">
    <source>
        <dbReference type="ARBA" id="ARBA00022496"/>
    </source>
</evidence>
<dbReference type="KEGG" id="sami:SAMIE_1014540"/>
<gene>
    <name evidence="15" type="ORF">SAMIE_1014540</name>
</gene>
<keyword evidence="10" id="KW-0998">Cell outer membrane</keyword>
<evidence type="ECO:0000256" key="10">
    <source>
        <dbReference type="ARBA" id="ARBA00023237"/>
    </source>
</evidence>
<evidence type="ECO:0000256" key="3">
    <source>
        <dbReference type="ARBA" id="ARBA00022452"/>
    </source>
</evidence>
<name>A0A494VZW2_9SPHN</name>
<evidence type="ECO:0000256" key="2">
    <source>
        <dbReference type="ARBA" id="ARBA00022448"/>
    </source>
</evidence>
<evidence type="ECO:0000256" key="1">
    <source>
        <dbReference type="ARBA" id="ARBA00004571"/>
    </source>
</evidence>
<dbReference type="Gene3D" id="2.40.170.20">
    <property type="entry name" value="TonB-dependent receptor, beta-barrel domain"/>
    <property type="match status" value="1"/>
</dbReference>
<evidence type="ECO:0000256" key="8">
    <source>
        <dbReference type="ARBA" id="ARBA00023077"/>
    </source>
</evidence>
<dbReference type="EMBL" id="AP018664">
    <property type="protein sequence ID" value="BBD97953.1"/>
    <property type="molecule type" value="Genomic_DNA"/>
</dbReference>
<dbReference type="SUPFAM" id="SSF56935">
    <property type="entry name" value="Porins"/>
    <property type="match status" value="1"/>
</dbReference>
<dbReference type="RefSeq" id="WP_066697333.1">
    <property type="nucleotide sequence ID" value="NZ_AP018664.1"/>
</dbReference>
<dbReference type="Gene3D" id="3.55.50.30">
    <property type="match status" value="1"/>
</dbReference>
<feature type="region of interest" description="Disordered" evidence="12">
    <location>
        <begin position="106"/>
        <end position="126"/>
    </location>
</feature>